<dbReference type="STRING" id="112901.SAMN04488500_10937"/>
<dbReference type="EMBL" id="FWXI01000009">
    <property type="protein sequence ID" value="SMC78720.1"/>
    <property type="molecule type" value="Genomic_DNA"/>
</dbReference>
<name>A0A1W2C0P0_9FIRM</name>
<sequence length="313" mass="35117">MCIQIKVYKGLDAVTIENEALKLIVLPQLGAKIASLIYKPQNFEIFFQPVDGIFRLSKHGEPFADYDTAGADEMFPTIDTCLYPYDGYSGKQLPDHGDLWSIPWNVTLVDQRLLSQVKGRSLPYEFNRTITLEKSSVRLDYRVINTGDKPLYGIWAFHGLVACDERTKIILPETDSIINVHNSTLLGAAGTKHSFPMTTSTNGSSCRIDRVKPKSANDTEKIYVDGRVRQGQAALTLNNNKLCYMLVFPKEKVPYLGIWINQGGFKGEYNCALEPATGYYDSLEVAHRLNTLELLAPGDVLEWYLTINLEALP</sequence>
<dbReference type="InterPro" id="IPR014718">
    <property type="entry name" value="GH-type_carb-bd"/>
</dbReference>
<organism evidence="1 2">
    <name type="scientific">Sporomusa malonica</name>
    <dbReference type="NCBI Taxonomy" id="112901"/>
    <lineage>
        <taxon>Bacteria</taxon>
        <taxon>Bacillati</taxon>
        <taxon>Bacillota</taxon>
        <taxon>Negativicutes</taxon>
        <taxon>Selenomonadales</taxon>
        <taxon>Sporomusaceae</taxon>
        <taxon>Sporomusa</taxon>
    </lineage>
</organism>
<dbReference type="InterPro" id="IPR011013">
    <property type="entry name" value="Gal_mutarotase_sf_dom"/>
</dbReference>
<dbReference type="GO" id="GO:0005975">
    <property type="term" value="P:carbohydrate metabolic process"/>
    <property type="evidence" value="ECO:0007669"/>
    <property type="project" value="InterPro"/>
</dbReference>
<evidence type="ECO:0000313" key="1">
    <source>
        <dbReference type="EMBL" id="SMC78720.1"/>
    </source>
</evidence>
<reference evidence="1 2" key="1">
    <citation type="submission" date="2017-04" db="EMBL/GenBank/DDBJ databases">
        <authorList>
            <person name="Afonso C.L."/>
            <person name="Miller P.J."/>
            <person name="Scott M.A."/>
            <person name="Spackman E."/>
            <person name="Goraichik I."/>
            <person name="Dimitrov K.M."/>
            <person name="Suarez D.L."/>
            <person name="Swayne D.E."/>
        </authorList>
    </citation>
    <scope>NUCLEOTIDE SEQUENCE [LARGE SCALE GENOMIC DNA]</scope>
    <source>
        <strain evidence="1 2">DSM 5090</strain>
    </source>
</reference>
<dbReference type="OrthoDB" id="113447at2"/>
<accession>A0A1W2C0P0</accession>
<dbReference type="AlphaFoldDB" id="A0A1W2C0P0"/>
<evidence type="ECO:0000313" key="2">
    <source>
        <dbReference type="Proteomes" id="UP000192738"/>
    </source>
</evidence>
<dbReference type="Proteomes" id="UP000192738">
    <property type="component" value="Unassembled WGS sequence"/>
</dbReference>
<dbReference type="GO" id="GO:0003824">
    <property type="term" value="F:catalytic activity"/>
    <property type="evidence" value="ECO:0007669"/>
    <property type="project" value="InterPro"/>
</dbReference>
<keyword evidence="2" id="KW-1185">Reference proteome</keyword>
<dbReference type="Gene3D" id="2.70.98.10">
    <property type="match status" value="1"/>
</dbReference>
<gene>
    <name evidence="1" type="ORF">SAMN04488500_10937</name>
</gene>
<dbReference type="RefSeq" id="WP_084575944.1">
    <property type="nucleotide sequence ID" value="NZ_CP155572.1"/>
</dbReference>
<proteinExistence type="predicted"/>
<dbReference type="GO" id="GO:0030246">
    <property type="term" value="F:carbohydrate binding"/>
    <property type="evidence" value="ECO:0007669"/>
    <property type="project" value="InterPro"/>
</dbReference>
<protein>
    <submittedName>
        <fullName evidence="1">Galactose mutarotase</fullName>
    </submittedName>
</protein>
<dbReference type="SUPFAM" id="SSF74650">
    <property type="entry name" value="Galactose mutarotase-like"/>
    <property type="match status" value="1"/>
</dbReference>